<keyword evidence="3" id="KW-1003">Cell membrane</keyword>
<proteinExistence type="inferred from homology"/>
<evidence type="ECO:0000256" key="2">
    <source>
        <dbReference type="ARBA" id="ARBA00022448"/>
    </source>
</evidence>
<keyword evidence="2 7" id="KW-0813">Transport</keyword>
<comment type="subcellular location">
    <subcellularLocation>
        <location evidence="1 7">Cell membrane</location>
        <topology evidence="1 7">Multi-pass membrane protein</topology>
    </subcellularLocation>
</comment>
<dbReference type="Proteomes" id="UP001519344">
    <property type="component" value="Unassembled WGS sequence"/>
</dbReference>
<evidence type="ECO:0000256" key="7">
    <source>
        <dbReference type="RuleBase" id="RU363032"/>
    </source>
</evidence>
<feature type="transmembrane region" description="Helical" evidence="7">
    <location>
        <begin position="271"/>
        <end position="298"/>
    </location>
</feature>
<evidence type="ECO:0000256" key="6">
    <source>
        <dbReference type="ARBA" id="ARBA00023136"/>
    </source>
</evidence>
<keyword evidence="6 7" id="KW-0472">Membrane</keyword>
<feature type="domain" description="ABC transmembrane type-1" evidence="8">
    <location>
        <begin position="86"/>
        <end position="298"/>
    </location>
</feature>
<keyword evidence="5 7" id="KW-1133">Transmembrane helix</keyword>
<feature type="transmembrane region" description="Helical" evidence="7">
    <location>
        <begin position="92"/>
        <end position="112"/>
    </location>
</feature>
<gene>
    <name evidence="9" type="ORF">J2Z65_002366</name>
</gene>
<dbReference type="PANTHER" id="PTHR30193:SF37">
    <property type="entry name" value="INNER MEMBRANE ABC TRANSPORTER PERMEASE PROTEIN YCJO"/>
    <property type="match status" value="1"/>
</dbReference>
<dbReference type="Gene3D" id="1.10.3720.10">
    <property type="entry name" value="MetI-like"/>
    <property type="match status" value="1"/>
</dbReference>
<dbReference type="EMBL" id="JAGGKV010000005">
    <property type="protein sequence ID" value="MBP1963150.1"/>
    <property type="molecule type" value="Genomic_DNA"/>
</dbReference>
<keyword evidence="4 7" id="KW-0812">Transmembrane</keyword>
<dbReference type="CDD" id="cd06261">
    <property type="entry name" value="TM_PBP2"/>
    <property type="match status" value="1"/>
</dbReference>
<dbReference type="InterPro" id="IPR051393">
    <property type="entry name" value="ABC_transporter_permease"/>
</dbReference>
<organism evidence="9 10">
    <name type="scientific">Paenibacillus aceris</name>
    <dbReference type="NCBI Taxonomy" id="869555"/>
    <lineage>
        <taxon>Bacteria</taxon>
        <taxon>Bacillati</taxon>
        <taxon>Bacillota</taxon>
        <taxon>Bacilli</taxon>
        <taxon>Bacillales</taxon>
        <taxon>Paenibacillaceae</taxon>
        <taxon>Paenibacillus</taxon>
    </lineage>
</organism>
<dbReference type="Pfam" id="PF00528">
    <property type="entry name" value="BPD_transp_1"/>
    <property type="match status" value="1"/>
</dbReference>
<evidence type="ECO:0000256" key="3">
    <source>
        <dbReference type="ARBA" id="ARBA00022475"/>
    </source>
</evidence>
<evidence type="ECO:0000256" key="4">
    <source>
        <dbReference type="ARBA" id="ARBA00022692"/>
    </source>
</evidence>
<dbReference type="PANTHER" id="PTHR30193">
    <property type="entry name" value="ABC TRANSPORTER PERMEASE PROTEIN"/>
    <property type="match status" value="1"/>
</dbReference>
<dbReference type="RefSeq" id="WP_167066381.1">
    <property type="nucleotide sequence ID" value="NZ_JAAOZR010000045.1"/>
</dbReference>
<name>A0ABS4HX70_9BACL</name>
<keyword evidence="10" id="KW-1185">Reference proteome</keyword>
<evidence type="ECO:0000313" key="9">
    <source>
        <dbReference type="EMBL" id="MBP1963150.1"/>
    </source>
</evidence>
<comment type="similarity">
    <text evidence="7">Belongs to the binding-protein-dependent transport system permease family.</text>
</comment>
<accession>A0ABS4HX70</accession>
<protein>
    <submittedName>
        <fullName evidence="9">Raffinose/stachyose/melibiose transport system permease protein</fullName>
    </submittedName>
</protein>
<reference evidence="9 10" key="1">
    <citation type="submission" date="2021-03" db="EMBL/GenBank/DDBJ databases">
        <title>Genomic Encyclopedia of Type Strains, Phase IV (KMG-IV): sequencing the most valuable type-strain genomes for metagenomic binning, comparative biology and taxonomic classification.</title>
        <authorList>
            <person name="Goeker M."/>
        </authorList>
    </citation>
    <scope>NUCLEOTIDE SEQUENCE [LARGE SCALE GENOMIC DNA]</scope>
    <source>
        <strain evidence="9 10">DSM 24950</strain>
    </source>
</reference>
<feature type="transmembrane region" description="Helical" evidence="7">
    <location>
        <begin position="29"/>
        <end position="49"/>
    </location>
</feature>
<evidence type="ECO:0000259" key="8">
    <source>
        <dbReference type="PROSITE" id="PS50928"/>
    </source>
</evidence>
<dbReference type="InterPro" id="IPR000515">
    <property type="entry name" value="MetI-like"/>
</dbReference>
<sequence length="311" mass="34961">MDTTIAASVDNKSRLAMTKKKVWSKRMTVVWFIAPALLVYLVYILYPIYGTFYYSLFDWKGGPAKTYVGFDNYTRLFAEAEFWTSLANNLKVVFSSVFIQIPLGLLMALLLFSSIRGLRFFQTVYFMPFLMSTVAIGMLWIFIFDPLNGSLNKLIGLFGMENVAWLSEGKTAMASILMVIVWQFAPFYMILFKAAMVGISEDLYEAASIDGAGAWARFTHITFPMLVPTIVSSSILAVVGSLKAFDIFYIMTGGGPNNATELLGIYMYKQAFINFNMGYASAIAFMMFLIAFLAGGIIQYVEYNRKKKGAY</sequence>
<feature type="transmembrane region" description="Helical" evidence="7">
    <location>
        <begin position="124"/>
        <end position="144"/>
    </location>
</feature>
<evidence type="ECO:0000256" key="5">
    <source>
        <dbReference type="ARBA" id="ARBA00022989"/>
    </source>
</evidence>
<feature type="transmembrane region" description="Helical" evidence="7">
    <location>
        <begin position="172"/>
        <end position="191"/>
    </location>
</feature>
<evidence type="ECO:0000313" key="10">
    <source>
        <dbReference type="Proteomes" id="UP001519344"/>
    </source>
</evidence>
<feature type="transmembrane region" description="Helical" evidence="7">
    <location>
        <begin position="226"/>
        <end position="251"/>
    </location>
</feature>
<evidence type="ECO:0000256" key="1">
    <source>
        <dbReference type="ARBA" id="ARBA00004651"/>
    </source>
</evidence>
<comment type="caution">
    <text evidence="9">The sequence shown here is derived from an EMBL/GenBank/DDBJ whole genome shotgun (WGS) entry which is preliminary data.</text>
</comment>
<dbReference type="PROSITE" id="PS50928">
    <property type="entry name" value="ABC_TM1"/>
    <property type="match status" value="1"/>
</dbReference>
<dbReference type="SUPFAM" id="SSF161098">
    <property type="entry name" value="MetI-like"/>
    <property type="match status" value="1"/>
</dbReference>
<dbReference type="InterPro" id="IPR035906">
    <property type="entry name" value="MetI-like_sf"/>
</dbReference>